<organism evidence="4">
    <name type="scientific">Hydatigena taeniaeformis</name>
    <name type="common">Feline tapeworm</name>
    <name type="synonym">Taenia taeniaeformis</name>
    <dbReference type="NCBI Taxonomy" id="6205"/>
    <lineage>
        <taxon>Eukaryota</taxon>
        <taxon>Metazoa</taxon>
        <taxon>Spiralia</taxon>
        <taxon>Lophotrochozoa</taxon>
        <taxon>Platyhelminthes</taxon>
        <taxon>Cestoda</taxon>
        <taxon>Eucestoda</taxon>
        <taxon>Cyclophyllidea</taxon>
        <taxon>Taeniidae</taxon>
        <taxon>Hydatigera</taxon>
    </lineage>
</organism>
<dbReference type="AlphaFoldDB" id="A0A0R3WKD4"/>
<feature type="compositionally biased region" description="Pro residues" evidence="1">
    <location>
        <begin position="66"/>
        <end position="90"/>
    </location>
</feature>
<feature type="region of interest" description="Disordered" evidence="1">
    <location>
        <begin position="61"/>
        <end position="128"/>
    </location>
</feature>
<dbReference type="WBParaSite" id="TTAC_0000117101-mRNA-1">
    <property type="protein sequence ID" value="TTAC_0000117101-mRNA-1"/>
    <property type="gene ID" value="TTAC_0000117101"/>
</dbReference>
<sequence length="128" mass="13700">MSSIPLSVTEKCNDWDEDWHSRKTASGGGRGEGGRNTTCIGLCATIVWQLCFHLTPPNLISLHYTSPPPPPPPPPHTRLTPPPPPPPPLVLSPLTSFPLHPTKTLSTPSPNSHPRHPPSSTSTTTPTS</sequence>
<protein>
    <submittedName>
        <fullName evidence="2 4">Uncharacterized protein</fullName>
    </submittedName>
</protein>
<name>A0A0R3WKD4_HYDTA</name>
<gene>
    <name evidence="2" type="ORF">TTAC_LOCUS1172</name>
</gene>
<reference evidence="2 3" key="2">
    <citation type="submission" date="2018-11" db="EMBL/GenBank/DDBJ databases">
        <authorList>
            <consortium name="Pathogen Informatics"/>
        </authorList>
    </citation>
    <scope>NUCLEOTIDE SEQUENCE [LARGE SCALE GENOMIC DNA]</scope>
</reference>
<evidence type="ECO:0000313" key="4">
    <source>
        <dbReference type="WBParaSite" id="TTAC_0000117101-mRNA-1"/>
    </source>
</evidence>
<dbReference type="Proteomes" id="UP000274429">
    <property type="component" value="Unassembled WGS sequence"/>
</dbReference>
<accession>A0A0R3WKD4</accession>
<keyword evidence="3" id="KW-1185">Reference proteome</keyword>
<proteinExistence type="predicted"/>
<evidence type="ECO:0000313" key="2">
    <source>
        <dbReference type="EMBL" id="VDM17575.1"/>
    </source>
</evidence>
<reference evidence="4" key="1">
    <citation type="submission" date="2017-02" db="UniProtKB">
        <authorList>
            <consortium name="WormBaseParasite"/>
        </authorList>
    </citation>
    <scope>IDENTIFICATION</scope>
</reference>
<feature type="compositionally biased region" description="Low complexity" evidence="1">
    <location>
        <begin position="106"/>
        <end position="128"/>
    </location>
</feature>
<evidence type="ECO:0000256" key="1">
    <source>
        <dbReference type="SAM" id="MobiDB-lite"/>
    </source>
</evidence>
<dbReference type="EMBL" id="UYWX01000201">
    <property type="protein sequence ID" value="VDM17575.1"/>
    <property type="molecule type" value="Genomic_DNA"/>
</dbReference>
<evidence type="ECO:0000313" key="3">
    <source>
        <dbReference type="Proteomes" id="UP000274429"/>
    </source>
</evidence>